<dbReference type="PANTHER" id="PTHR24366">
    <property type="entry name" value="IG(IMMUNOGLOBULIN) AND LRR(LEUCINE RICH REPEAT) DOMAINS"/>
    <property type="match status" value="1"/>
</dbReference>
<keyword evidence="4" id="KW-1185">Reference proteome</keyword>
<evidence type="ECO:0000313" key="3">
    <source>
        <dbReference type="EMBL" id="GFR67446.1"/>
    </source>
</evidence>
<dbReference type="SMART" id="SM00369">
    <property type="entry name" value="LRR_TYP"/>
    <property type="match status" value="7"/>
</dbReference>
<accession>A0AAV4F4T2</accession>
<organism evidence="3 4">
    <name type="scientific">Elysia marginata</name>
    <dbReference type="NCBI Taxonomy" id="1093978"/>
    <lineage>
        <taxon>Eukaryota</taxon>
        <taxon>Metazoa</taxon>
        <taxon>Spiralia</taxon>
        <taxon>Lophotrochozoa</taxon>
        <taxon>Mollusca</taxon>
        <taxon>Gastropoda</taxon>
        <taxon>Heterobranchia</taxon>
        <taxon>Euthyneura</taxon>
        <taxon>Panpulmonata</taxon>
        <taxon>Sacoglossa</taxon>
        <taxon>Placobranchoidea</taxon>
        <taxon>Plakobranchidae</taxon>
        <taxon>Elysia</taxon>
    </lineage>
</organism>
<reference evidence="3 4" key="1">
    <citation type="journal article" date="2021" name="Elife">
        <title>Chloroplast acquisition without the gene transfer in kleptoplastic sea slugs, Plakobranchus ocellatus.</title>
        <authorList>
            <person name="Maeda T."/>
            <person name="Takahashi S."/>
            <person name="Yoshida T."/>
            <person name="Shimamura S."/>
            <person name="Takaki Y."/>
            <person name="Nagai Y."/>
            <person name="Toyoda A."/>
            <person name="Suzuki Y."/>
            <person name="Arimoto A."/>
            <person name="Ishii H."/>
            <person name="Satoh N."/>
            <person name="Nishiyama T."/>
            <person name="Hasebe M."/>
            <person name="Maruyama T."/>
            <person name="Minagawa J."/>
            <person name="Obokata J."/>
            <person name="Shigenobu S."/>
        </authorList>
    </citation>
    <scope>NUCLEOTIDE SEQUENCE [LARGE SCALE GENOMIC DNA]</scope>
</reference>
<dbReference type="PANTHER" id="PTHR24366:SF96">
    <property type="entry name" value="LEUCINE RICH REPEAT CONTAINING 53"/>
    <property type="match status" value="1"/>
</dbReference>
<dbReference type="Pfam" id="PF13855">
    <property type="entry name" value="LRR_8"/>
    <property type="match status" value="3"/>
</dbReference>
<dbReference type="InterPro" id="IPR001611">
    <property type="entry name" value="Leu-rich_rpt"/>
</dbReference>
<dbReference type="Proteomes" id="UP000762676">
    <property type="component" value="Unassembled WGS sequence"/>
</dbReference>
<name>A0AAV4F4T2_9GAST</name>
<dbReference type="Gene3D" id="3.80.10.10">
    <property type="entry name" value="Ribonuclease Inhibitor"/>
    <property type="match status" value="3"/>
</dbReference>
<keyword evidence="2" id="KW-0677">Repeat</keyword>
<comment type="caution">
    <text evidence="3">The sequence shown here is derived from an EMBL/GenBank/DDBJ whole genome shotgun (WGS) entry which is preliminary data.</text>
</comment>
<dbReference type="InterPro" id="IPR032675">
    <property type="entry name" value="LRR_dom_sf"/>
</dbReference>
<keyword evidence="1" id="KW-0433">Leucine-rich repeat</keyword>
<dbReference type="AlphaFoldDB" id="A0AAV4F4T2"/>
<dbReference type="Pfam" id="PF00560">
    <property type="entry name" value="LRR_1"/>
    <property type="match status" value="1"/>
</dbReference>
<evidence type="ECO:0000313" key="4">
    <source>
        <dbReference type="Proteomes" id="UP000762676"/>
    </source>
</evidence>
<evidence type="ECO:0000256" key="2">
    <source>
        <dbReference type="ARBA" id="ARBA00022737"/>
    </source>
</evidence>
<dbReference type="SUPFAM" id="SSF52058">
    <property type="entry name" value="L domain-like"/>
    <property type="match status" value="1"/>
</dbReference>
<dbReference type="EMBL" id="BMAT01007596">
    <property type="protein sequence ID" value="GFR67446.1"/>
    <property type="molecule type" value="Genomic_DNA"/>
</dbReference>
<gene>
    <name evidence="3" type="ORF">ElyMa_003707400</name>
</gene>
<evidence type="ECO:0000256" key="1">
    <source>
        <dbReference type="ARBA" id="ARBA00022614"/>
    </source>
</evidence>
<proteinExistence type="predicted"/>
<protein>
    <submittedName>
        <fullName evidence="3">Leucine-rich repeat-containing protein 15</fullName>
    </submittedName>
</protein>
<dbReference type="PROSITE" id="PS51450">
    <property type="entry name" value="LRR"/>
    <property type="match status" value="2"/>
</dbReference>
<sequence length="355" mass="38262">MSHNKVSFLRQGATAAFDNTLLELRMVNCSLATFQAELSMFNALTLLDLSDNSIQEIPAGALKAVASTLTSFRLVKGKLVYLPEALRDLTALQDLDLSENPMVSTYNDALGTGTSPLLTGSAHTLRSLRLASCGLVAVPLAVSALDALKVLDLTGNDIVTLNNYQFSSLVNLELLYLKDNPLSTVPYKTFSGLSSLTMLDMSGCRLTYTPSSTLGEMPALTQLNLSSNRISVLLDNAFPKSPSLRTVDISYNNISKVTDLAFQGATAIQTLNMKSCSLTNIPRSLRLAYGLRNVYLDDNQIPCTCQSMGWIKTWKLSAGLIPQLFGKCSNDDSLAFNAYISTKLTGCDVGVGVGR</sequence>
<dbReference type="InterPro" id="IPR003591">
    <property type="entry name" value="Leu-rich_rpt_typical-subtyp"/>
</dbReference>